<keyword evidence="7" id="KW-0963">Cytoplasm</keyword>
<reference evidence="20 21" key="1">
    <citation type="submission" date="2022-11" db="EMBL/GenBank/DDBJ databases">
        <title>Whole genome sequence of Eschrichtius robustus ER-17-0199.</title>
        <authorList>
            <person name="Bruniche-Olsen A."/>
            <person name="Black A.N."/>
            <person name="Fields C.J."/>
            <person name="Walden K."/>
            <person name="Dewoody J.A."/>
        </authorList>
    </citation>
    <scope>NUCLEOTIDE SEQUENCE [LARGE SCALE GENOMIC DNA]</scope>
    <source>
        <strain evidence="20">ER-17-0199</strain>
        <tissue evidence="20">Blubber</tissue>
    </source>
</reference>
<dbReference type="InterPro" id="IPR050249">
    <property type="entry name" value="Pseudomonas-type_ThrB"/>
</dbReference>
<dbReference type="EC" id="2.7.1.81" evidence="14"/>
<dbReference type="InterPro" id="IPR023332">
    <property type="entry name" value="Proteasome_alpha-type"/>
</dbReference>
<feature type="domain" description="Proteasome alpha-type subunits" evidence="19">
    <location>
        <begin position="289"/>
        <end position="311"/>
    </location>
</feature>
<comment type="similarity">
    <text evidence="4">Belongs to the aminoglycoside phosphotransferase family.</text>
</comment>
<dbReference type="FunFam" id="3.60.20.10:FF:000022">
    <property type="entry name" value="Proteasome subunit alpha type"/>
    <property type="match status" value="1"/>
</dbReference>
<dbReference type="GO" id="GO:0006511">
    <property type="term" value="P:ubiquitin-dependent protein catabolic process"/>
    <property type="evidence" value="ECO:0007669"/>
    <property type="project" value="InterPro"/>
</dbReference>
<keyword evidence="11" id="KW-0539">Nucleus</keyword>
<evidence type="ECO:0000256" key="1">
    <source>
        <dbReference type="ARBA" id="ARBA00003876"/>
    </source>
</evidence>
<dbReference type="SUPFAM" id="SSF56112">
    <property type="entry name" value="Protein kinase-like (PK-like)"/>
    <property type="match status" value="1"/>
</dbReference>
<evidence type="ECO:0000256" key="9">
    <source>
        <dbReference type="ARBA" id="ARBA00022777"/>
    </source>
</evidence>
<dbReference type="Pfam" id="PF01636">
    <property type="entry name" value="APH"/>
    <property type="match status" value="1"/>
</dbReference>
<dbReference type="PANTHER" id="PTHR21064">
    <property type="entry name" value="AMINOGLYCOSIDE PHOSPHOTRANSFERASE DOMAIN-CONTAINING PROTEIN-RELATED"/>
    <property type="match status" value="1"/>
</dbReference>
<evidence type="ECO:0000259" key="19">
    <source>
        <dbReference type="PROSITE" id="PS00388"/>
    </source>
</evidence>
<evidence type="ECO:0000256" key="10">
    <source>
        <dbReference type="ARBA" id="ARBA00022942"/>
    </source>
</evidence>
<dbReference type="SMART" id="SM00948">
    <property type="entry name" value="Proteasome_A_N"/>
    <property type="match status" value="1"/>
</dbReference>
<evidence type="ECO:0000313" key="21">
    <source>
        <dbReference type="Proteomes" id="UP001159641"/>
    </source>
</evidence>
<keyword evidence="21" id="KW-1185">Reference proteome</keyword>
<comment type="caution">
    <text evidence="20">The sequence shown here is derived from an EMBL/GenBank/DDBJ whole genome shotgun (WGS) entry which is preliminary data.</text>
</comment>
<dbReference type="InterPro" id="IPR016050">
    <property type="entry name" value="Proteasome_bsu_CS"/>
</dbReference>
<dbReference type="AlphaFoldDB" id="A0AB34HDG3"/>
<dbReference type="PROSITE" id="PS51475">
    <property type="entry name" value="PROTEASOME_ALPHA_2"/>
    <property type="match status" value="1"/>
</dbReference>
<comment type="function">
    <text evidence="1">Component of the 20S core proteasome complex involved in the proteolytic degradation of most intracellular proteins. This complex plays numerous essential roles within the cell by associating with different regulatory particles. Associated with two 19S regulatory particles, forms the 26S proteasome and thus participates in the ATP-dependent degradation of ubiquitinated proteins. The 26S proteasome plays a key role in the maintenance of protein homeostasis by removing misfolded or damaged proteins that could impair cellular functions, and by removing proteins whose functions are no longer required. Associated with the PA200 or PA28, the 20S proteasome mediates ubiquitin-independent protein degradation. This type of proteolysis is required in several pathways including spermatogenesis (20S-PA200 complex) or generation of a subset of MHC class I-presented antigenic peptides (20S-PA28 complex).</text>
</comment>
<dbReference type="Pfam" id="PF00227">
    <property type="entry name" value="Proteasome"/>
    <property type="match status" value="1"/>
</dbReference>
<dbReference type="Gene3D" id="3.60.20.10">
    <property type="entry name" value="Glutamine Phosphoribosylpyrophosphate, subunit 1, domain 1"/>
    <property type="match status" value="1"/>
</dbReference>
<name>A0AB34HDG3_ESCRO</name>
<dbReference type="GO" id="GO:0047992">
    <property type="term" value="F:hydroxylysine kinase activity"/>
    <property type="evidence" value="ECO:0007669"/>
    <property type="project" value="UniProtKB-EC"/>
</dbReference>
<gene>
    <name evidence="20" type="ORF">J1605_021310</name>
</gene>
<comment type="subunit">
    <text evidence="5">The 26S proteasome consists of a 20S proteasome core and two 19S regulatory subunits. The 20S proteasome core is a barrel-shaped complex made of 28 subunits that are arranged in four stacked rings. The two outer rings are each formed by seven alpha subunits, and the two inner rings are formed by seven beta subunits. The proteolytic activity is exerted by three beta-subunits PSMB5, PSMB6 and PSMB7.</text>
</comment>
<evidence type="ECO:0000256" key="3">
    <source>
        <dbReference type="ARBA" id="ARBA00004496"/>
    </source>
</evidence>
<evidence type="ECO:0000256" key="8">
    <source>
        <dbReference type="ARBA" id="ARBA00022679"/>
    </source>
</evidence>
<organism evidence="20 21">
    <name type="scientific">Eschrichtius robustus</name>
    <name type="common">California gray whale</name>
    <name type="synonym">Eschrichtius gibbosus</name>
    <dbReference type="NCBI Taxonomy" id="9764"/>
    <lineage>
        <taxon>Eukaryota</taxon>
        <taxon>Metazoa</taxon>
        <taxon>Chordata</taxon>
        <taxon>Craniata</taxon>
        <taxon>Vertebrata</taxon>
        <taxon>Euteleostomi</taxon>
        <taxon>Mammalia</taxon>
        <taxon>Eutheria</taxon>
        <taxon>Laurasiatheria</taxon>
        <taxon>Artiodactyla</taxon>
        <taxon>Whippomorpha</taxon>
        <taxon>Cetacea</taxon>
        <taxon>Mysticeti</taxon>
        <taxon>Eschrichtiidae</taxon>
        <taxon>Eschrichtius</taxon>
    </lineage>
</organism>
<dbReference type="Pfam" id="PF10584">
    <property type="entry name" value="Proteasome_A_N"/>
    <property type="match status" value="1"/>
</dbReference>
<dbReference type="InterPro" id="IPR029055">
    <property type="entry name" value="Ntn_hydrolases_N"/>
</dbReference>
<dbReference type="EMBL" id="JAIQCJ010001357">
    <property type="protein sequence ID" value="KAJ8790233.1"/>
    <property type="molecule type" value="Genomic_DNA"/>
</dbReference>
<evidence type="ECO:0000256" key="17">
    <source>
        <dbReference type="PROSITE-ProRule" id="PRU00808"/>
    </source>
</evidence>
<dbReference type="FunFam" id="3.90.1200.10:FF:000007">
    <property type="entry name" value="hydroxylysine kinase isoform X1"/>
    <property type="match status" value="1"/>
</dbReference>
<dbReference type="SUPFAM" id="SSF56235">
    <property type="entry name" value="N-terminal nucleophile aminohydrolases (Ntn hydrolases)"/>
    <property type="match status" value="1"/>
</dbReference>
<dbReference type="Gene3D" id="3.90.1200.10">
    <property type="match status" value="1"/>
</dbReference>
<evidence type="ECO:0000256" key="6">
    <source>
        <dbReference type="ARBA" id="ARBA00021341"/>
    </source>
</evidence>
<dbReference type="CDD" id="cd03752">
    <property type="entry name" value="proteasome_alpha_type_4"/>
    <property type="match status" value="1"/>
</dbReference>
<evidence type="ECO:0000256" key="16">
    <source>
        <dbReference type="ARBA" id="ARBA00076893"/>
    </source>
</evidence>
<evidence type="ECO:0000256" key="14">
    <source>
        <dbReference type="ARBA" id="ARBA00038873"/>
    </source>
</evidence>
<dbReference type="Proteomes" id="UP001159641">
    <property type="component" value="Unassembled WGS sequence"/>
</dbReference>
<dbReference type="PROSITE" id="PS00854">
    <property type="entry name" value="PROTEASOME_BETA_1"/>
    <property type="match status" value="1"/>
</dbReference>
<evidence type="ECO:0000256" key="11">
    <source>
        <dbReference type="ARBA" id="ARBA00023242"/>
    </source>
</evidence>
<dbReference type="FunFam" id="3.30.200.20:FF:000549">
    <property type="entry name" value="hydroxylysine kinase"/>
    <property type="match status" value="1"/>
</dbReference>
<dbReference type="PANTHER" id="PTHR21064:SF1">
    <property type="entry name" value="HYDROXYLYSINE KINASE"/>
    <property type="match status" value="1"/>
</dbReference>
<evidence type="ECO:0000256" key="2">
    <source>
        <dbReference type="ARBA" id="ARBA00004123"/>
    </source>
</evidence>
<feature type="region of interest" description="Disordered" evidence="18">
    <location>
        <begin position="524"/>
        <end position="545"/>
    </location>
</feature>
<keyword evidence="9" id="KW-0418">Kinase</keyword>
<evidence type="ECO:0000313" key="20">
    <source>
        <dbReference type="EMBL" id="KAJ8790233.1"/>
    </source>
</evidence>
<dbReference type="InterPro" id="IPR011009">
    <property type="entry name" value="Kinase-like_dom_sf"/>
</dbReference>
<comment type="catalytic activity">
    <reaction evidence="12">
        <text>(5R)-5-hydroxy-L-lysine + GTP = (5R)-5-phosphooxy-L-lysine + GDP + H(+)</text>
        <dbReference type="Rhea" id="RHEA:19049"/>
        <dbReference type="ChEBI" id="CHEBI:15378"/>
        <dbReference type="ChEBI" id="CHEBI:37565"/>
        <dbReference type="ChEBI" id="CHEBI:57882"/>
        <dbReference type="ChEBI" id="CHEBI:58189"/>
        <dbReference type="ChEBI" id="CHEBI:58357"/>
        <dbReference type="EC" id="2.7.1.81"/>
    </reaction>
</comment>
<sequence>MSSGDGQQSQALTKPTFSEVQASALVESVFGLKVSKIQPLPSYDDQNFHVCISRTKDTTDGPNEYVLKISNSESSKTPDLIEVQSHIIIFLRAAGFPTASVCRTKGDNITSLMSVDSGSEIKSYLVRLLTYLPGRPIAEIPISPQLLYEIGRVAAKLDKTLEKFHHPKLSSLHRENFIWNLKNVPLLEKYLYALGQNRNREMVEQVVQLFKDEVMTKLSHFRECINHGDLNDHNILIESSKSAFGDAVYQVSGILDFDDMSYGYYVFEVAITIMYMMIESKTPIQSRRYDSRTTIFSPEGRLYQVEYAMEAIGHAGTCLGILANDGVLLAAERRNIHKLLDEVFFSEKIYKLNEDMACSVAGITSDANVLTNELRLIAQRYLLQYQEPIPCEQLVTALCDIKQAYTQFGGKRPFGVSLLYIGWDKHYGFQLYQSDPSGNYGGWKATCIGNNSAAAVSMLKQDYKEGEMTLKSALALAIKVLNKTMDVSKLSAEKVEIATLTRENGKTVIRVLKQKEVEQLIKKHEEEEAKAEREKKEKEQKEKDK</sequence>
<dbReference type="NCBIfam" id="NF003075">
    <property type="entry name" value="PRK03996.1"/>
    <property type="match status" value="1"/>
</dbReference>
<keyword evidence="8" id="KW-0808">Transferase</keyword>
<dbReference type="GO" id="GO:0005829">
    <property type="term" value="C:cytosol"/>
    <property type="evidence" value="ECO:0007669"/>
    <property type="project" value="UniProtKB-ARBA"/>
</dbReference>
<dbReference type="InterPro" id="IPR002575">
    <property type="entry name" value="Aminoglycoside_PTrfase"/>
</dbReference>
<protein>
    <recommendedName>
        <fullName evidence="15">Hydroxylysine kinase</fullName>
        <ecNumber evidence="14">2.7.1.81</ecNumber>
    </recommendedName>
    <alternativeName>
        <fullName evidence="16">Aminoglycoside phosphotransferase domain-containing protein 1</fullName>
    </alternativeName>
    <alternativeName>
        <fullName evidence="6">Proteasome subunit alpha type-4</fullName>
    </alternativeName>
</protein>
<dbReference type="InterPro" id="IPR000426">
    <property type="entry name" value="Proteasome_asu_N"/>
</dbReference>
<dbReference type="GO" id="GO:0019773">
    <property type="term" value="C:proteasome core complex, alpha-subunit complex"/>
    <property type="evidence" value="ECO:0007669"/>
    <property type="project" value="UniProtKB-UniRule"/>
</dbReference>
<dbReference type="GO" id="GO:0005634">
    <property type="term" value="C:nucleus"/>
    <property type="evidence" value="ECO:0007669"/>
    <property type="project" value="UniProtKB-SubCell"/>
</dbReference>
<accession>A0AB34HDG3</accession>
<evidence type="ECO:0000256" key="5">
    <source>
        <dbReference type="ARBA" id="ARBA00011656"/>
    </source>
</evidence>
<evidence type="ECO:0000256" key="18">
    <source>
        <dbReference type="SAM" id="MobiDB-lite"/>
    </source>
</evidence>
<evidence type="ECO:0000256" key="7">
    <source>
        <dbReference type="ARBA" id="ARBA00022490"/>
    </source>
</evidence>
<proteinExistence type="inferred from homology"/>
<dbReference type="PROSITE" id="PS00388">
    <property type="entry name" value="PROTEASOME_ALPHA_1"/>
    <property type="match status" value="1"/>
</dbReference>
<evidence type="ECO:0000256" key="13">
    <source>
        <dbReference type="ARBA" id="ARBA00037368"/>
    </source>
</evidence>
<evidence type="ECO:0000256" key="4">
    <source>
        <dbReference type="ARBA" id="ARBA00006219"/>
    </source>
</evidence>
<evidence type="ECO:0000256" key="12">
    <source>
        <dbReference type="ARBA" id="ARBA00036820"/>
    </source>
</evidence>
<keyword evidence="10 17" id="KW-0647">Proteasome</keyword>
<comment type="function">
    <text evidence="13">Catalyzes the GTP-dependent phosphorylation of 5-hydroxy-L-lysine.</text>
</comment>
<comment type="similarity">
    <text evidence="17">Belongs to the peptidase T1A family.</text>
</comment>
<comment type="subcellular location">
    <subcellularLocation>
        <location evidence="3">Cytoplasm</location>
    </subcellularLocation>
    <subcellularLocation>
        <location evidence="2">Nucleus</location>
    </subcellularLocation>
</comment>
<evidence type="ECO:0000256" key="15">
    <source>
        <dbReference type="ARBA" id="ARBA00040505"/>
    </source>
</evidence>
<dbReference type="InterPro" id="IPR001353">
    <property type="entry name" value="Proteasome_sua/b"/>
</dbReference>